<keyword evidence="1" id="KW-0732">Signal</keyword>
<reference evidence="2 3" key="1">
    <citation type="submission" date="2024-03" db="EMBL/GenBank/DDBJ databases">
        <authorList>
            <person name="Martinez-Hernandez J."/>
        </authorList>
    </citation>
    <scope>NUCLEOTIDE SEQUENCE [LARGE SCALE GENOMIC DNA]</scope>
</reference>
<accession>A0AAV1X1A0</accession>
<dbReference type="Proteomes" id="UP001497480">
    <property type="component" value="Unassembled WGS sequence"/>
</dbReference>
<feature type="signal peptide" evidence="1">
    <location>
        <begin position="1"/>
        <end position="22"/>
    </location>
</feature>
<sequence>MTHPLWLHHWHCIWKMLPSSSCCLWRNHFCNLYTLKLFHHLPHVSYGSSTSNIATSVSHGIIVATNIDPSNGRVMLIGTSLIHKSCYKLLEKLHHSHLTEEDKNRDGV</sequence>
<keyword evidence="3" id="KW-1185">Reference proteome</keyword>
<organism evidence="2 3">
    <name type="scientific">Lupinus luteus</name>
    <name type="common">European yellow lupine</name>
    <dbReference type="NCBI Taxonomy" id="3873"/>
    <lineage>
        <taxon>Eukaryota</taxon>
        <taxon>Viridiplantae</taxon>
        <taxon>Streptophyta</taxon>
        <taxon>Embryophyta</taxon>
        <taxon>Tracheophyta</taxon>
        <taxon>Spermatophyta</taxon>
        <taxon>Magnoliopsida</taxon>
        <taxon>eudicotyledons</taxon>
        <taxon>Gunneridae</taxon>
        <taxon>Pentapetalae</taxon>
        <taxon>rosids</taxon>
        <taxon>fabids</taxon>
        <taxon>Fabales</taxon>
        <taxon>Fabaceae</taxon>
        <taxon>Papilionoideae</taxon>
        <taxon>50 kb inversion clade</taxon>
        <taxon>genistoids sensu lato</taxon>
        <taxon>core genistoids</taxon>
        <taxon>Genisteae</taxon>
        <taxon>Lupinus</taxon>
    </lineage>
</organism>
<proteinExistence type="predicted"/>
<evidence type="ECO:0000256" key="1">
    <source>
        <dbReference type="SAM" id="SignalP"/>
    </source>
</evidence>
<evidence type="ECO:0000313" key="2">
    <source>
        <dbReference type="EMBL" id="CAL0314757.1"/>
    </source>
</evidence>
<feature type="chain" id="PRO_5044021795" evidence="1">
    <location>
        <begin position="23"/>
        <end position="108"/>
    </location>
</feature>
<evidence type="ECO:0000313" key="3">
    <source>
        <dbReference type="Proteomes" id="UP001497480"/>
    </source>
</evidence>
<protein>
    <submittedName>
        <fullName evidence="2">Uncharacterized protein</fullName>
    </submittedName>
</protein>
<dbReference type="AlphaFoldDB" id="A0AAV1X1A0"/>
<name>A0AAV1X1A0_LUPLU</name>
<dbReference type="EMBL" id="CAXHTB010000011">
    <property type="protein sequence ID" value="CAL0314757.1"/>
    <property type="molecule type" value="Genomic_DNA"/>
</dbReference>
<comment type="caution">
    <text evidence="2">The sequence shown here is derived from an EMBL/GenBank/DDBJ whole genome shotgun (WGS) entry which is preliminary data.</text>
</comment>
<gene>
    <name evidence="2" type="ORF">LLUT_LOCUS15817</name>
</gene>